<keyword evidence="6 14" id="KW-0067">ATP-binding</keyword>
<dbReference type="InterPro" id="IPR003593">
    <property type="entry name" value="AAA+_ATPase"/>
</dbReference>
<dbReference type="Pfam" id="PF00664">
    <property type="entry name" value="ABC_membrane"/>
    <property type="match status" value="1"/>
</dbReference>
<dbReference type="AlphaFoldDB" id="A0A7Z0VMP4"/>
<dbReference type="Gene3D" id="1.20.1560.10">
    <property type="entry name" value="ABC transporter type 1, transmembrane domain"/>
    <property type="match status" value="1"/>
</dbReference>
<evidence type="ECO:0000256" key="10">
    <source>
        <dbReference type="ARBA" id="ARBA00023136"/>
    </source>
</evidence>
<evidence type="ECO:0000313" key="15">
    <source>
        <dbReference type="Proteomes" id="UP000094769"/>
    </source>
</evidence>
<accession>A0A7Z0VMP4</accession>
<feature type="transmembrane region" description="Helical" evidence="11">
    <location>
        <begin position="252"/>
        <end position="275"/>
    </location>
</feature>
<evidence type="ECO:0000256" key="6">
    <source>
        <dbReference type="ARBA" id="ARBA00022840"/>
    </source>
</evidence>
<gene>
    <name evidence="14" type="primary">msbA_2</name>
    <name evidence="14" type="ORF">CODIS_17350</name>
</gene>
<feature type="transmembrane region" description="Helical" evidence="11">
    <location>
        <begin position="70"/>
        <end position="99"/>
    </location>
</feature>
<dbReference type="Gene3D" id="3.40.50.300">
    <property type="entry name" value="P-loop containing nucleotide triphosphate hydrolases"/>
    <property type="match status" value="1"/>
</dbReference>
<dbReference type="SMART" id="SM00382">
    <property type="entry name" value="AAA"/>
    <property type="match status" value="1"/>
</dbReference>
<dbReference type="Pfam" id="PF00005">
    <property type="entry name" value="ABC_tran"/>
    <property type="match status" value="1"/>
</dbReference>
<dbReference type="EMBL" id="MARB01000008">
    <property type="protein sequence ID" value="ODJ87964.1"/>
    <property type="molecule type" value="Genomic_DNA"/>
</dbReference>
<organism evidence="14 15">
    <name type="scientific">Candidatus Thiodiazotropha endolucinida</name>
    <dbReference type="NCBI Taxonomy" id="1655433"/>
    <lineage>
        <taxon>Bacteria</taxon>
        <taxon>Pseudomonadati</taxon>
        <taxon>Pseudomonadota</taxon>
        <taxon>Gammaproteobacteria</taxon>
        <taxon>Chromatiales</taxon>
        <taxon>Sedimenticolaceae</taxon>
        <taxon>Candidatus Thiodiazotropha</taxon>
    </lineage>
</organism>
<keyword evidence="14" id="KW-0378">Hydrolase</keyword>
<evidence type="ECO:0000256" key="3">
    <source>
        <dbReference type="ARBA" id="ARBA00022475"/>
    </source>
</evidence>
<feature type="transmembrane region" description="Helical" evidence="11">
    <location>
        <begin position="29"/>
        <end position="50"/>
    </location>
</feature>
<dbReference type="GO" id="GO:0016887">
    <property type="term" value="F:ATP hydrolysis activity"/>
    <property type="evidence" value="ECO:0007669"/>
    <property type="project" value="InterPro"/>
</dbReference>
<feature type="transmembrane region" description="Helical" evidence="11">
    <location>
        <begin position="281"/>
        <end position="301"/>
    </location>
</feature>
<dbReference type="CDD" id="cd18552">
    <property type="entry name" value="ABC_6TM_MsbA_like"/>
    <property type="match status" value="1"/>
</dbReference>
<dbReference type="Proteomes" id="UP000094769">
    <property type="component" value="Unassembled WGS sequence"/>
</dbReference>
<dbReference type="GO" id="GO:0005886">
    <property type="term" value="C:plasma membrane"/>
    <property type="evidence" value="ECO:0007669"/>
    <property type="project" value="UniProtKB-SubCell"/>
</dbReference>
<dbReference type="PROSITE" id="PS00211">
    <property type="entry name" value="ABC_TRANSPORTER_1"/>
    <property type="match status" value="1"/>
</dbReference>
<evidence type="ECO:0000313" key="14">
    <source>
        <dbReference type="EMBL" id="ODJ87964.1"/>
    </source>
</evidence>
<dbReference type="PROSITE" id="PS50929">
    <property type="entry name" value="ABC_TM1F"/>
    <property type="match status" value="1"/>
</dbReference>
<proteinExistence type="predicted"/>
<dbReference type="InterPro" id="IPR011527">
    <property type="entry name" value="ABC1_TM_dom"/>
</dbReference>
<keyword evidence="3" id="KW-1003">Cell membrane</keyword>
<feature type="transmembrane region" description="Helical" evidence="11">
    <location>
        <begin position="148"/>
        <end position="167"/>
    </location>
</feature>
<dbReference type="SUPFAM" id="SSF90123">
    <property type="entry name" value="ABC transporter transmembrane region"/>
    <property type="match status" value="1"/>
</dbReference>
<evidence type="ECO:0000256" key="1">
    <source>
        <dbReference type="ARBA" id="ARBA00004651"/>
    </source>
</evidence>
<keyword evidence="10 11" id="KW-0472">Membrane</keyword>
<keyword evidence="5" id="KW-0547">Nucleotide-binding</keyword>
<keyword evidence="9" id="KW-0445">Lipid transport</keyword>
<dbReference type="InterPro" id="IPR011917">
    <property type="entry name" value="ABC_transpr_lipidA"/>
</dbReference>
<evidence type="ECO:0000259" key="12">
    <source>
        <dbReference type="PROSITE" id="PS50893"/>
    </source>
</evidence>
<sequence>MQNETGAPSGPGMTGRELYLRLLKRVRPYWRQFSGALAAMVVLALTEPAIPWLMKPMLDGSFVEKDPAIIFWSPILLILLFSIRGIMNFISGVAFEWVAGKVVLDLRKMMIERILTMGTPYFDAHATGSLISKVTFNVNQVTMAATKVLTTLVKDTIVIIGLLAYMLYLNWLLTLAVFMAMPIIVVAVRYLAIRLRRVNRALQQTMGVMTQVLEESIRGHKVIKIFEGRPYEQRRFLERANWVRRYNMKSKVAGSAHMPLVEFVGAAMIAALVYVSTHQTAAGELTVGGFVSLMVAIGLLFSPLKRLTGINQPLQKGLAAAESVFSLVDEQPEADNGNRLLENVEGRVSFDAVSFRYPAMDKDALKPISFEMEPGSTVALVGHSGGGKTTIANLIPRFYTPTGGRILIDGIDIQELSLISLRRQISYVGQDSVLFDDSVAANIAYGAVGEVSQEQIVEAAKSAHALEFIQHLPDGFDTVIGEDGVRLSGGQRQRLAIARALIKDAPVLLLDEATSALDTESERYVQAALKTLTQERTTLVIAHRLSTIQHADKILVIHDGELVEEGKHQQLIDQKGVYYQLCHHQFSDQFESLE</sequence>
<dbReference type="PANTHER" id="PTHR43394:SF1">
    <property type="entry name" value="ATP-BINDING CASSETTE SUB-FAMILY B MEMBER 10, MITOCHONDRIAL"/>
    <property type="match status" value="1"/>
</dbReference>
<dbReference type="RefSeq" id="WP_235615163.1">
    <property type="nucleotide sequence ID" value="NZ_MARB01000008.1"/>
</dbReference>
<evidence type="ECO:0000256" key="4">
    <source>
        <dbReference type="ARBA" id="ARBA00022692"/>
    </source>
</evidence>
<comment type="caution">
    <text evidence="14">The sequence shown here is derived from an EMBL/GenBank/DDBJ whole genome shotgun (WGS) entry which is preliminary data.</text>
</comment>
<dbReference type="PANTHER" id="PTHR43394">
    <property type="entry name" value="ATP-DEPENDENT PERMEASE MDL1, MITOCHONDRIAL"/>
    <property type="match status" value="1"/>
</dbReference>
<comment type="subcellular location">
    <subcellularLocation>
        <location evidence="1">Cell membrane</location>
        <topology evidence="1">Multi-pass membrane protein</topology>
    </subcellularLocation>
</comment>
<keyword evidence="8 11" id="KW-1133">Transmembrane helix</keyword>
<evidence type="ECO:0000259" key="13">
    <source>
        <dbReference type="PROSITE" id="PS50929"/>
    </source>
</evidence>
<dbReference type="NCBIfam" id="TIGR02203">
    <property type="entry name" value="MsbA_lipidA"/>
    <property type="match status" value="1"/>
</dbReference>
<dbReference type="InterPro" id="IPR017871">
    <property type="entry name" value="ABC_transporter-like_CS"/>
</dbReference>
<evidence type="ECO:0000256" key="2">
    <source>
        <dbReference type="ARBA" id="ARBA00022448"/>
    </source>
</evidence>
<dbReference type="InterPro" id="IPR036640">
    <property type="entry name" value="ABC1_TM_sf"/>
</dbReference>
<feature type="domain" description="ABC transporter" evidence="12">
    <location>
        <begin position="348"/>
        <end position="584"/>
    </location>
</feature>
<evidence type="ECO:0000256" key="9">
    <source>
        <dbReference type="ARBA" id="ARBA00023055"/>
    </source>
</evidence>
<dbReference type="InterPro" id="IPR003439">
    <property type="entry name" value="ABC_transporter-like_ATP-bd"/>
</dbReference>
<feature type="transmembrane region" description="Helical" evidence="11">
    <location>
        <begin position="173"/>
        <end position="192"/>
    </location>
</feature>
<dbReference type="EC" id="3.6.3.-" evidence="14"/>
<dbReference type="GO" id="GO:0005524">
    <property type="term" value="F:ATP binding"/>
    <property type="evidence" value="ECO:0007669"/>
    <property type="project" value="UniProtKB-KW"/>
</dbReference>
<evidence type="ECO:0000256" key="5">
    <source>
        <dbReference type="ARBA" id="ARBA00022741"/>
    </source>
</evidence>
<keyword evidence="2" id="KW-0813">Transport</keyword>
<keyword evidence="15" id="KW-1185">Reference proteome</keyword>
<keyword evidence="4 11" id="KW-0812">Transmembrane</keyword>
<dbReference type="GO" id="GO:0034040">
    <property type="term" value="F:ATPase-coupled lipid transmembrane transporter activity"/>
    <property type="evidence" value="ECO:0007669"/>
    <property type="project" value="InterPro"/>
</dbReference>
<reference evidence="14 15" key="1">
    <citation type="submission" date="2016-06" db="EMBL/GenBank/DDBJ databases">
        <title>Genome sequence of endosymbiont of Candidatus Endolucinida thiodiazotropha.</title>
        <authorList>
            <person name="Poehlein A."/>
            <person name="Koenig S."/>
            <person name="Heiden S.E."/>
            <person name="Thuermer A."/>
            <person name="Voget S."/>
            <person name="Daniel R."/>
            <person name="Markert S."/>
            <person name="Gros O."/>
            <person name="Schweder T."/>
        </authorList>
    </citation>
    <scope>NUCLEOTIDE SEQUENCE [LARGE SCALE GENOMIC DNA]</scope>
    <source>
        <strain evidence="14 15">COS</strain>
    </source>
</reference>
<evidence type="ECO:0000256" key="8">
    <source>
        <dbReference type="ARBA" id="ARBA00022989"/>
    </source>
</evidence>
<evidence type="ECO:0000256" key="7">
    <source>
        <dbReference type="ARBA" id="ARBA00022967"/>
    </source>
</evidence>
<dbReference type="FunFam" id="3.40.50.300:FF:000140">
    <property type="entry name" value="Lipid A export ATP-binding/permease protein MsbA"/>
    <property type="match status" value="1"/>
</dbReference>
<feature type="domain" description="ABC transmembrane type-1" evidence="13">
    <location>
        <begin position="35"/>
        <end position="316"/>
    </location>
</feature>
<protein>
    <submittedName>
        <fullName evidence="14">Lipid A export ATP-binding/permease protein MsbA</fullName>
        <ecNumber evidence="14">3.6.3.-</ecNumber>
    </submittedName>
</protein>
<dbReference type="SUPFAM" id="SSF52540">
    <property type="entry name" value="P-loop containing nucleoside triphosphate hydrolases"/>
    <property type="match status" value="1"/>
</dbReference>
<dbReference type="InterPro" id="IPR039421">
    <property type="entry name" value="Type_1_exporter"/>
</dbReference>
<dbReference type="InterPro" id="IPR027417">
    <property type="entry name" value="P-loop_NTPase"/>
</dbReference>
<name>A0A7Z0VMP4_9GAMM</name>
<keyword evidence="7" id="KW-1278">Translocase</keyword>
<evidence type="ECO:0000256" key="11">
    <source>
        <dbReference type="SAM" id="Phobius"/>
    </source>
</evidence>
<dbReference type="PROSITE" id="PS50893">
    <property type="entry name" value="ABC_TRANSPORTER_2"/>
    <property type="match status" value="1"/>
</dbReference>
<dbReference type="GO" id="GO:0015421">
    <property type="term" value="F:ABC-type oligopeptide transporter activity"/>
    <property type="evidence" value="ECO:0007669"/>
    <property type="project" value="TreeGrafter"/>
</dbReference>